<evidence type="ECO:0000256" key="5">
    <source>
        <dbReference type="ARBA" id="ARBA00022801"/>
    </source>
</evidence>
<dbReference type="Pfam" id="PF00884">
    <property type="entry name" value="Sulfatase"/>
    <property type="match status" value="1"/>
</dbReference>
<keyword evidence="3" id="KW-0479">Metal-binding</keyword>
<evidence type="ECO:0000313" key="8">
    <source>
        <dbReference type="EMBL" id="SHF69682.1"/>
    </source>
</evidence>
<keyword evidence="5" id="KW-0378">Hydrolase</keyword>
<proteinExistence type="inferred from homology"/>
<reference evidence="8 9" key="1">
    <citation type="submission" date="2016-11" db="EMBL/GenBank/DDBJ databases">
        <authorList>
            <person name="Jaros S."/>
            <person name="Januszkiewicz K."/>
            <person name="Wedrychowicz H."/>
        </authorList>
    </citation>
    <scope>NUCLEOTIDE SEQUENCE [LARGE SCALE GENOMIC DNA]</scope>
    <source>
        <strain evidence="8 9">DSM 21986</strain>
    </source>
</reference>
<dbReference type="Gene3D" id="3.40.720.10">
    <property type="entry name" value="Alkaline Phosphatase, subunit A"/>
    <property type="match status" value="1"/>
</dbReference>
<dbReference type="InterPro" id="IPR035874">
    <property type="entry name" value="IDS"/>
</dbReference>
<dbReference type="GO" id="GO:0046872">
    <property type="term" value="F:metal ion binding"/>
    <property type="evidence" value="ECO:0007669"/>
    <property type="project" value="UniProtKB-KW"/>
</dbReference>
<dbReference type="AlphaFoldDB" id="A0A1M5DSC9"/>
<evidence type="ECO:0000256" key="3">
    <source>
        <dbReference type="ARBA" id="ARBA00022723"/>
    </source>
</evidence>
<dbReference type="PANTHER" id="PTHR45953">
    <property type="entry name" value="IDURONATE 2-SULFATASE"/>
    <property type="match status" value="1"/>
</dbReference>
<dbReference type="EMBL" id="FQUS01000012">
    <property type="protein sequence ID" value="SHF69682.1"/>
    <property type="molecule type" value="Genomic_DNA"/>
</dbReference>
<dbReference type="PANTHER" id="PTHR45953:SF1">
    <property type="entry name" value="IDURONATE 2-SULFATASE"/>
    <property type="match status" value="1"/>
</dbReference>
<keyword evidence="9" id="KW-1185">Reference proteome</keyword>
<dbReference type="CDD" id="cd16030">
    <property type="entry name" value="iduronate-2-sulfatase"/>
    <property type="match status" value="1"/>
</dbReference>
<dbReference type="GO" id="GO:0005737">
    <property type="term" value="C:cytoplasm"/>
    <property type="evidence" value="ECO:0007669"/>
    <property type="project" value="TreeGrafter"/>
</dbReference>
<comment type="similarity">
    <text evidence="2">Belongs to the sulfatase family.</text>
</comment>
<accession>A0A1M5DSC9</accession>
<dbReference type="InterPro" id="IPR000917">
    <property type="entry name" value="Sulfatase_N"/>
</dbReference>
<evidence type="ECO:0000313" key="9">
    <source>
        <dbReference type="Proteomes" id="UP000184041"/>
    </source>
</evidence>
<dbReference type="GO" id="GO:0004423">
    <property type="term" value="F:iduronate-2-sulfatase activity"/>
    <property type="evidence" value="ECO:0007669"/>
    <property type="project" value="InterPro"/>
</dbReference>
<evidence type="ECO:0000256" key="1">
    <source>
        <dbReference type="ARBA" id="ARBA00001913"/>
    </source>
</evidence>
<sequence>MINTFKSINQIKYLRTGLPTFLLCLLLFPGMLQGQDKPNVVLIIADDLNTRIGPYMDIDHHTPNLDRLAREGVRFTRAYAQYPICGPSRASLMSGLYPETNGVLGNSTQLGSYKKKTPDLSDHPSMAGFFRQQGYYTARVSKIFHMGVPGGIERGGAGGDDPDSWDYAYNVMGPETLGPGQLELLSPDNHHYGGNFSRMVIADSMKHTQTDYLAASQAIAVLENRTGDIAEGATNLVREKPDAPFFLAVGFVRPHVPFIAPRSSFQSYPEEEVVLPPGKVDKNVPDQALRQQNDNKFGMNEWQKRQVISGYMASVRFMDRQVGRILDALDRLEVREETIVVFLSDHGYNLGEHDSWSKISLWEGSARVPLILSVPGRKYQKNYGKKSRQITELIDLYPTLTDLTGYAGEVPTILQGKSLVRHLTEKEPGLTDQLAYTVSYQGNAASIRTERWRYTRWGDEVQAHNEELYDHKNDPEEYDNLADDAGYRDILEKMRKTFNVKQQDVQDARFWE</sequence>
<evidence type="ECO:0000256" key="4">
    <source>
        <dbReference type="ARBA" id="ARBA00022729"/>
    </source>
</evidence>
<gene>
    <name evidence="8" type="ORF">SAMN05443144_11214</name>
</gene>
<name>A0A1M5DSC9_9BACT</name>
<feature type="domain" description="Sulfatase N-terminal" evidence="7">
    <location>
        <begin position="38"/>
        <end position="406"/>
    </location>
</feature>
<keyword evidence="6" id="KW-0106">Calcium</keyword>
<keyword evidence="4" id="KW-0732">Signal</keyword>
<comment type="cofactor">
    <cofactor evidence="1">
        <name>Ca(2+)</name>
        <dbReference type="ChEBI" id="CHEBI:29108"/>
    </cofactor>
</comment>
<dbReference type="Proteomes" id="UP000184041">
    <property type="component" value="Unassembled WGS sequence"/>
</dbReference>
<dbReference type="STRING" id="1194090.SAMN05443144_11214"/>
<evidence type="ECO:0000256" key="2">
    <source>
        <dbReference type="ARBA" id="ARBA00008779"/>
    </source>
</evidence>
<dbReference type="InterPro" id="IPR017850">
    <property type="entry name" value="Alkaline_phosphatase_core_sf"/>
</dbReference>
<organism evidence="8 9">
    <name type="scientific">Fodinibius roseus</name>
    <dbReference type="NCBI Taxonomy" id="1194090"/>
    <lineage>
        <taxon>Bacteria</taxon>
        <taxon>Pseudomonadati</taxon>
        <taxon>Balneolota</taxon>
        <taxon>Balneolia</taxon>
        <taxon>Balneolales</taxon>
        <taxon>Balneolaceae</taxon>
        <taxon>Fodinibius</taxon>
    </lineage>
</organism>
<protein>
    <submittedName>
        <fullName evidence="8">Arylsulfatase A</fullName>
    </submittedName>
</protein>
<evidence type="ECO:0000259" key="7">
    <source>
        <dbReference type="Pfam" id="PF00884"/>
    </source>
</evidence>
<dbReference type="SUPFAM" id="SSF53649">
    <property type="entry name" value="Alkaline phosphatase-like"/>
    <property type="match status" value="1"/>
</dbReference>
<evidence type="ECO:0000256" key="6">
    <source>
        <dbReference type="ARBA" id="ARBA00022837"/>
    </source>
</evidence>